<evidence type="ECO:0000313" key="2">
    <source>
        <dbReference type="Proteomes" id="UP000620075"/>
    </source>
</evidence>
<dbReference type="AlphaFoldDB" id="A0A934KJ62"/>
<proteinExistence type="predicted"/>
<dbReference type="RefSeq" id="WP_338178445.1">
    <property type="nucleotide sequence ID" value="NZ_JAEKNQ010000030.1"/>
</dbReference>
<dbReference type="InterPro" id="IPR036102">
    <property type="entry name" value="OsmC/Ohrsf"/>
</dbReference>
<reference evidence="1 2" key="1">
    <citation type="submission" date="2020-10" db="EMBL/GenBank/DDBJ databases">
        <title>Ca. Dormibacterota MAGs.</title>
        <authorList>
            <person name="Montgomery K."/>
        </authorList>
    </citation>
    <scope>NUCLEOTIDE SEQUENCE [LARGE SCALE GENOMIC DNA]</scope>
    <source>
        <strain evidence="1">SC8811_S16_3</strain>
    </source>
</reference>
<dbReference type="Gene3D" id="3.30.300.20">
    <property type="match status" value="1"/>
</dbReference>
<sequence length="88" mass="9451">MTGTLGGALEARGIDAAEGRLSSEAEGDVVLEQKVLVIKRIRVRYRLEGCPSDKREAALRAHEFHASRCPVAVSIGSAISISTELRFA</sequence>
<dbReference type="EMBL" id="JAEKNQ010000030">
    <property type="protein sequence ID" value="MBJ7603030.1"/>
    <property type="molecule type" value="Genomic_DNA"/>
</dbReference>
<evidence type="ECO:0000313" key="1">
    <source>
        <dbReference type="EMBL" id="MBJ7603030.1"/>
    </source>
</evidence>
<dbReference type="InterPro" id="IPR015946">
    <property type="entry name" value="KH_dom-like_a/b"/>
</dbReference>
<accession>A0A934KJ62</accession>
<comment type="caution">
    <text evidence="1">The sequence shown here is derived from an EMBL/GenBank/DDBJ whole genome shotgun (WGS) entry which is preliminary data.</text>
</comment>
<gene>
    <name evidence="1" type="ORF">JF888_07555</name>
</gene>
<dbReference type="Proteomes" id="UP000620075">
    <property type="component" value="Unassembled WGS sequence"/>
</dbReference>
<protein>
    <submittedName>
        <fullName evidence="1">OsmC family protein</fullName>
    </submittedName>
</protein>
<dbReference type="SUPFAM" id="SSF82784">
    <property type="entry name" value="OsmC-like"/>
    <property type="match status" value="1"/>
</dbReference>
<name>A0A934KJ62_9BACT</name>
<organism evidence="1 2">
    <name type="scientific">Candidatus Dormiibacter inghamiae</name>
    <dbReference type="NCBI Taxonomy" id="3127013"/>
    <lineage>
        <taxon>Bacteria</taxon>
        <taxon>Bacillati</taxon>
        <taxon>Candidatus Dormiibacterota</taxon>
        <taxon>Candidatus Dormibacteria</taxon>
        <taxon>Candidatus Dormibacterales</taxon>
        <taxon>Candidatus Dormibacteraceae</taxon>
        <taxon>Candidatus Dormiibacter</taxon>
    </lineage>
</organism>